<name>A0A5C3QF34_9AGAR</name>
<keyword evidence="2" id="KW-0812">Transmembrane</keyword>
<dbReference type="EMBL" id="ML178828">
    <property type="protein sequence ID" value="TFL00665.1"/>
    <property type="molecule type" value="Genomic_DNA"/>
</dbReference>
<keyword evidence="2" id="KW-1133">Transmembrane helix</keyword>
<feature type="transmembrane region" description="Helical" evidence="2">
    <location>
        <begin position="248"/>
        <end position="266"/>
    </location>
</feature>
<organism evidence="3 4">
    <name type="scientific">Pterulicium gracile</name>
    <dbReference type="NCBI Taxonomy" id="1884261"/>
    <lineage>
        <taxon>Eukaryota</taxon>
        <taxon>Fungi</taxon>
        <taxon>Dikarya</taxon>
        <taxon>Basidiomycota</taxon>
        <taxon>Agaricomycotina</taxon>
        <taxon>Agaricomycetes</taxon>
        <taxon>Agaricomycetidae</taxon>
        <taxon>Agaricales</taxon>
        <taxon>Pleurotineae</taxon>
        <taxon>Pterulaceae</taxon>
        <taxon>Pterulicium</taxon>
    </lineage>
</organism>
<accession>A0A5C3QF34</accession>
<reference evidence="3 4" key="1">
    <citation type="journal article" date="2019" name="Nat. Ecol. Evol.">
        <title>Megaphylogeny resolves global patterns of mushroom evolution.</title>
        <authorList>
            <person name="Varga T."/>
            <person name="Krizsan K."/>
            <person name="Foldi C."/>
            <person name="Dima B."/>
            <person name="Sanchez-Garcia M."/>
            <person name="Sanchez-Ramirez S."/>
            <person name="Szollosi G.J."/>
            <person name="Szarkandi J.G."/>
            <person name="Papp V."/>
            <person name="Albert L."/>
            <person name="Andreopoulos W."/>
            <person name="Angelini C."/>
            <person name="Antonin V."/>
            <person name="Barry K.W."/>
            <person name="Bougher N.L."/>
            <person name="Buchanan P."/>
            <person name="Buyck B."/>
            <person name="Bense V."/>
            <person name="Catcheside P."/>
            <person name="Chovatia M."/>
            <person name="Cooper J."/>
            <person name="Damon W."/>
            <person name="Desjardin D."/>
            <person name="Finy P."/>
            <person name="Geml J."/>
            <person name="Haridas S."/>
            <person name="Hughes K."/>
            <person name="Justo A."/>
            <person name="Karasinski D."/>
            <person name="Kautmanova I."/>
            <person name="Kiss B."/>
            <person name="Kocsube S."/>
            <person name="Kotiranta H."/>
            <person name="LaButti K.M."/>
            <person name="Lechner B.E."/>
            <person name="Liimatainen K."/>
            <person name="Lipzen A."/>
            <person name="Lukacs Z."/>
            <person name="Mihaltcheva S."/>
            <person name="Morgado L.N."/>
            <person name="Niskanen T."/>
            <person name="Noordeloos M.E."/>
            <person name="Ohm R.A."/>
            <person name="Ortiz-Santana B."/>
            <person name="Ovrebo C."/>
            <person name="Racz N."/>
            <person name="Riley R."/>
            <person name="Savchenko A."/>
            <person name="Shiryaev A."/>
            <person name="Soop K."/>
            <person name="Spirin V."/>
            <person name="Szebenyi C."/>
            <person name="Tomsovsky M."/>
            <person name="Tulloss R.E."/>
            <person name="Uehling J."/>
            <person name="Grigoriev I.V."/>
            <person name="Vagvolgyi C."/>
            <person name="Papp T."/>
            <person name="Martin F.M."/>
            <person name="Miettinen O."/>
            <person name="Hibbett D.S."/>
            <person name="Nagy L.G."/>
        </authorList>
    </citation>
    <scope>NUCLEOTIDE SEQUENCE [LARGE SCALE GENOMIC DNA]</scope>
    <source>
        <strain evidence="3 4">CBS 309.79</strain>
    </source>
</reference>
<feature type="transmembrane region" description="Helical" evidence="2">
    <location>
        <begin position="49"/>
        <end position="69"/>
    </location>
</feature>
<feature type="transmembrane region" description="Helical" evidence="2">
    <location>
        <begin position="213"/>
        <end position="236"/>
    </location>
</feature>
<evidence type="ECO:0000256" key="1">
    <source>
        <dbReference type="SAM" id="MobiDB-lite"/>
    </source>
</evidence>
<feature type="transmembrane region" description="Helical" evidence="2">
    <location>
        <begin position="171"/>
        <end position="192"/>
    </location>
</feature>
<protein>
    <submittedName>
        <fullName evidence="3">Uncharacterized protein</fullName>
    </submittedName>
</protein>
<feature type="transmembrane region" description="Helical" evidence="2">
    <location>
        <begin position="101"/>
        <end position="122"/>
    </location>
</feature>
<keyword evidence="4" id="KW-1185">Reference proteome</keyword>
<feature type="compositionally biased region" description="Low complexity" evidence="1">
    <location>
        <begin position="318"/>
        <end position="329"/>
    </location>
</feature>
<gene>
    <name evidence="3" type="ORF">BDV98DRAFT_108571</name>
</gene>
<evidence type="ECO:0000256" key="2">
    <source>
        <dbReference type="SAM" id="Phobius"/>
    </source>
</evidence>
<evidence type="ECO:0000313" key="4">
    <source>
        <dbReference type="Proteomes" id="UP000305067"/>
    </source>
</evidence>
<dbReference type="Proteomes" id="UP000305067">
    <property type="component" value="Unassembled WGS sequence"/>
</dbReference>
<keyword evidence="2" id="KW-0472">Membrane</keyword>
<dbReference type="AlphaFoldDB" id="A0A5C3QF34"/>
<feature type="region of interest" description="Disordered" evidence="1">
    <location>
        <begin position="313"/>
        <end position="338"/>
    </location>
</feature>
<sequence length="338" mass="37444">MAELDFVSSHLVSLWVETLLYGVFTVLYFICMYILLYRQSVERFALRTHLINIMVATLIYLLSTAHVSVNLARSIRAFLEEDDPEAFFAGFHDPIHWVKQLLYNMTVMCADTLLLYRCYIVWARNWKVVVLPAAVLAGGSAAGYMSVYSFSVADGGDASLYSGNIRKWATITYALWLIFNLSTTGLIAFRVWNHSRNMRSVFANTSTAKYNRVISMVIESGAIYCFALAIFLILYTTGTQGQRVVFDALAQIAGIMPVLIIVRIALGLNPSNTMDSSGVNSGRVEPGRPGRVGAHSLALQVRTETVHRTDGDNIVLKSSHGSSDGLHLSPVDKERAAL</sequence>
<feature type="transmembrane region" description="Helical" evidence="2">
    <location>
        <begin position="12"/>
        <end position="37"/>
    </location>
</feature>
<dbReference type="OrthoDB" id="3357408at2759"/>
<proteinExistence type="predicted"/>
<feature type="transmembrane region" description="Helical" evidence="2">
    <location>
        <begin position="129"/>
        <end position="151"/>
    </location>
</feature>
<evidence type="ECO:0000313" key="3">
    <source>
        <dbReference type="EMBL" id="TFL00665.1"/>
    </source>
</evidence>